<dbReference type="GeneID" id="27311298"/>
<feature type="compositionally biased region" description="Basic and acidic residues" evidence="5">
    <location>
        <begin position="279"/>
        <end position="293"/>
    </location>
</feature>
<dbReference type="OrthoDB" id="407558at2759"/>
<dbReference type="InterPro" id="IPR029000">
    <property type="entry name" value="Cyclophilin-like_dom_sf"/>
</dbReference>
<dbReference type="EC" id="5.2.1.8" evidence="2"/>
<dbReference type="InterPro" id="IPR020892">
    <property type="entry name" value="Cyclophilin-type_PPIase_CS"/>
</dbReference>
<evidence type="ECO:0000259" key="6">
    <source>
        <dbReference type="PROSITE" id="PS50072"/>
    </source>
</evidence>
<feature type="domain" description="PPIase cyclophilin-type" evidence="6">
    <location>
        <begin position="11"/>
        <end position="170"/>
    </location>
</feature>
<dbReference type="InParanoid" id="A0A0D2B4K3"/>
<dbReference type="PROSITE" id="PS00170">
    <property type="entry name" value="CSA_PPIASE_1"/>
    <property type="match status" value="1"/>
</dbReference>
<dbReference type="Gene3D" id="2.40.100.10">
    <property type="entry name" value="Cyclophilin-like"/>
    <property type="match status" value="1"/>
</dbReference>
<dbReference type="SUPFAM" id="SSF50891">
    <property type="entry name" value="Cyclophilin-like"/>
    <property type="match status" value="1"/>
</dbReference>
<comment type="catalytic activity">
    <reaction evidence="1">
        <text>[protein]-peptidylproline (omega=180) = [protein]-peptidylproline (omega=0)</text>
        <dbReference type="Rhea" id="RHEA:16237"/>
        <dbReference type="Rhea" id="RHEA-COMP:10747"/>
        <dbReference type="Rhea" id="RHEA-COMP:10748"/>
        <dbReference type="ChEBI" id="CHEBI:83833"/>
        <dbReference type="ChEBI" id="CHEBI:83834"/>
        <dbReference type="EC" id="5.2.1.8"/>
    </reaction>
</comment>
<feature type="compositionally biased region" description="Basic residues" evidence="5">
    <location>
        <begin position="220"/>
        <end position="237"/>
    </location>
</feature>
<organism evidence="7 8">
    <name type="scientific">Verruconis gallopava</name>
    <dbReference type="NCBI Taxonomy" id="253628"/>
    <lineage>
        <taxon>Eukaryota</taxon>
        <taxon>Fungi</taxon>
        <taxon>Dikarya</taxon>
        <taxon>Ascomycota</taxon>
        <taxon>Pezizomycotina</taxon>
        <taxon>Dothideomycetes</taxon>
        <taxon>Pleosporomycetidae</taxon>
        <taxon>Venturiales</taxon>
        <taxon>Sympoventuriaceae</taxon>
        <taxon>Verruconis</taxon>
    </lineage>
</organism>
<dbReference type="PRINTS" id="PR00153">
    <property type="entry name" value="CSAPPISMRASE"/>
</dbReference>
<evidence type="ECO:0000256" key="4">
    <source>
        <dbReference type="ARBA" id="ARBA00023235"/>
    </source>
</evidence>
<feature type="compositionally biased region" description="Basic residues" evidence="5">
    <location>
        <begin position="198"/>
        <end position="212"/>
    </location>
</feature>
<dbReference type="VEuPathDB" id="FungiDB:PV09_03325"/>
<protein>
    <recommendedName>
        <fullName evidence="2">peptidylprolyl isomerase</fullName>
        <ecNumber evidence="2">5.2.1.8</ecNumber>
    </recommendedName>
</protein>
<keyword evidence="8" id="KW-1185">Reference proteome</keyword>
<evidence type="ECO:0000313" key="8">
    <source>
        <dbReference type="Proteomes" id="UP000053259"/>
    </source>
</evidence>
<gene>
    <name evidence="7" type="ORF">PV09_03325</name>
</gene>
<sequence length="377" mass="43038">MCEKPTLPLVFLDVSIGTEPVGRLVFELYTDKAPKTCENFRTLCTSEKSSLTYKASPFHRIINGFMIQGGDITMGNGRGGASIYGGEFEDENLEWRDIDEAGLLCMANRGKDTNNSQFFITLRESPHLNAKHTIFGMLVEGKETLNQMAKVPVDKEDRPLTDVIVAHCGELEYRRKPVAKIVSMNQDNHRATVSSTSRGRHKRRHSSSRSRSRSPSPSRGHGRRSGSRHRHRHRRHKRDDTMSRSRSPTPPIRVRRRSDASPDHTFRGRERRRSGSRTPIRESDGGSPEPERKSNRKRSSPPSRPWSCNSVPGREGEEQRRQRSLPNQYRKEDVRIGEMQNRQLEKVGGNAREGSSVEGVVYRGRGLMKYHERRSGW</sequence>
<dbReference type="EMBL" id="KN847536">
    <property type="protein sequence ID" value="KIW06164.1"/>
    <property type="molecule type" value="Genomic_DNA"/>
</dbReference>
<dbReference type="GO" id="GO:0016018">
    <property type="term" value="F:cyclosporin A binding"/>
    <property type="evidence" value="ECO:0007669"/>
    <property type="project" value="TreeGrafter"/>
</dbReference>
<dbReference type="HOGENOM" id="CLU_012062_33_1_1"/>
<evidence type="ECO:0000256" key="1">
    <source>
        <dbReference type="ARBA" id="ARBA00000971"/>
    </source>
</evidence>
<dbReference type="Pfam" id="PF00160">
    <property type="entry name" value="Pro_isomerase"/>
    <property type="match status" value="1"/>
</dbReference>
<dbReference type="STRING" id="253628.A0A0D2B4K3"/>
<dbReference type="RefSeq" id="XP_016216033.1">
    <property type="nucleotide sequence ID" value="XM_016356510.1"/>
</dbReference>
<dbReference type="PROSITE" id="PS50072">
    <property type="entry name" value="CSA_PPIASE_2"/>
    <property type="match status" value="1"/>
</dbReference>
<dbReference type="PANTHER" id="PTHR11071:SF561">
    <property type="entry name" value="PEPTIDYL-PROLYL CIS-TRANS ISOMERASE D-RELATED"/>
    <property type="match status" value="1"/>
</dbReference>
<evidence type="ECO:0000313" key="7">
    <source>
        <dbReference type="EMBL" id="KIW06164.1"/>
    </source>
</evidence>
<keyword evidence="4" id="KW-0413">Isomerase</keyword>
<evidence type="ECO:0000256" key="3">
    <source>
        <dbReference type="ARBA" id="ARBA00023110"/>
    </source>
</evidence>
<accession>A0A0D2B4K3</accession>
<dbReference type="InterPro" id="IPR002130">
    <property type="entry name" value="Cyclophilin-type_PPIase_dom"/>
</dbReference>
<dbReference type="GO" id="GO:0005737">
    <property type="term" value="C:cytoplasm"/>
    <property type="evidence" value="ECO:0007669"/>
    <property type="project" value="TreeGrafter"/>
</dbReference>
<evidence type="ECO:0000256" key="5">
    <source>
        <dbReference type="SAM" id="MobiDB-lite"/>
    </source>
</evidence>
<dbReference type="Proteomes" id="UP000053259">
    <property type="component" value="Unassembled WGS sequence"/>
</dbReference>
<dbReference type="PANTHER" id="PTHR11071">
    <property type="entry name" value="PEPTIDYL-PROLYL CIS-TRANS ISOMERASE"/>
    <property type="match status" value="1"/>
</dbReference>
<reference evidence="7 8" key="1">
    <citation type="submission" date="2015-01" db="EMBL/GenBank/DDBJ databases">
        <title>The Genome Sequence of Ochroconis gallopava CBS43764.</title>
        <authorList>
            <consortium name="The Broad Institute Genomics Platform"/>
            <person name="Cuomo C."/>
            <person name="de Hoog S."/>
            <person name="Gorbushina A."/>
            <person name="Stielow B."/>
            <person name="Teixiera M."/>
            <person name="Abouelleil A."/>
            <person name="Chapman S.B."/>
            <person name="Priest M."/>
            <person name="Young S.K."/>
            <person name="Wortman J."/>
            <person name="Nusbaum C."/>
            <person name="Birren B."/>
        </authorList>
    </citation>
    <scope>NUCLEOTIDE SEQUENCE [LARGE SCALE GENOMIC DNA]</scope>
    <source>
        <strain evidence="7 8">CBS 43764</strain>
    </source>
</reference>
<name>A0A0D2B4K3_9PEZI</name>
<proteinExistence type="predicted"/>
<dbReference type="GO" id="GO:0006457">
    <property type="term" value="P:protein folding"/>
    <property type="evidence" value="ECO:0007669"/>
    <property type="project" value="InterPro"/>
</dbReference>
<dbReference type="GO" id="GO:0003755">
    <property type="term" value="F:peptidyl-prolyl cis-trans isomerase activity"/>
    <property type="evidence" value="ECO:0007669"/>
    <property type="project" value="UniProtKB-KW"/>
</dbReference>
<keyword evidence="3" id="KW-0697">Rotamase</keyword>
<feature type="region of interest" description="Disordered" evidence="5">
    <location>
        <begin position="182"/>
        <end position="355"/>
    </location>
</feature>
<feature type="compositionally biased region" description="Basic and acidic residues" evidence="5">
    <location>
        <begin position="257"/>
        <end position="268"/>
    </location>
</feature>
<dbReference type="AlphaFoldDB" id="A0A0D2B4K3"/>
<evidence type="ECO:0000256" key="2">
    <source>
        <dbReference type="ARBA" id="ARBA00013194"/>
    </source>
</evidence>
<dbReference type="FunFam" id="2.40.100.10:FF:000025">
    <property type="entry name" value="Peptidyl-prolyl cis-trans isomerase CYP19-2"/>
    <property type="match status" value="1"/>
</dbReference>